<reference evidence="1" key="1">
    <citation type="journal article" date="2021" name="J Fungi (Basel)">
        <title>Virulence traits and population genomics of the black yeast Aureobasidium melanogenum.</title>
        <authorList>
            <person name="Cernosa A."/>
            <person name="Sun X."/>
            <person name="Gostincar C."/>
            <person name="Fang C."/>
            <person name="Gunde-Cimerman N."/>
            <person name="Song Z."/>
        </authorList>
    </citation>
    <scope>NUCLEOTIDE SEQUENCE</scope>
    <source>
        <strain evidence="1">EXF-8016</strain>
    </source>
</reference>
<dbReference type="OrthoDB" id="3200163at2759"/>
<feature type="non-terminal residue" evidence="1">
    <location>
        <position position="141"/>
    </location>
</feature>
<evidence type="ECO:0000313" key="1">
    <source>
        <dbReference type="EMBL" id="KAH0217454.1"/>
    </source>
</evidence>
<comment type="caution">
    <text evidence="1">The sequence shown here is derived from an EMBL/GenBank/DDBJ whole genome shotgun (WGS) entry which is preliminary data.</text>
</comment>
<proteinExistence type="predicted"/>
<sequence length="141" mass="15354">MPDVFGVAASGIGIAGVAAQAIDGIRKLQAFCNDIRDAPEEVKYLTTELEILLGTIASIETQIQRNPTMCGNMDPTPALRFVDQSVRSLIVVIEDLNAKIAQKRTLGSMKMAWKKKILESRLMKIERSKTSLGLAVSAYST</sequence>
<name>A0A9P8GC86_AURME</name>
<dbReference type="Proteomes" id="UP000767238">
    <property type="component" value="Unassembled WGS sequence"/>
</dbReference>
<dbReference type="AlphaFoldDB" id="A0A9P8GC86"/>
<evidence type="ECO:0000313" key="2">
    <source>
        <dbReference type="Proteomes" id="UP000767238"/>
    </source>
</evidence>
<reference evidence="1" key="2">
    <citation type="submission" date="2021-08" db="EMBL/GenBank/DDBJ databases">
        <authorList>
            <person name="Gostincar C."/>
            <person name="Sun X."/>
            <person name="Song Z."/>
            <person name="Gunde-Cimerman N."/>
        </authorList>
    </citation>
    <scope>NUCLEOTIDE SEQUENCE</scope>
    <source>
        <strain evidence="1">EXF-8016</strain>
    </source>
</reference>
<protein>
    <recommendedName>
        <fullName evidence="3">NACHT-NTPase and P-loop NTPases N-terminal domain-containing protein</fullName>
    </recommendedName>
</protein>
<organism evidence="1 2">
    <name type="scientific">Aureobasidium melanogenum</name>
    <name type="common">Aureobasidium pullulans var. melanogenum</name>
    <dbReference type="NCBI Taxonomy" id="46634"/>
    <lineage>
        <taxon>Eukaryota</taxon>
        <taxon>Fungi</taxon>
        <taxon>Dikarya</taxon>
        <taxon>Ascomycota</taxon>
        <taxon>Pezizomycotina</taxon>
        <taxon>Dothideomycetes</taxon>
        <taxon>Dothideomycetidae</taxon>
        <taxon>Dothideales</taxon>
        <taxon>Saccotheciaceae</taxon>
        <taxon>Aureobasidium</taxon>
    </lineage>
</organism>
<dbReference type="EMBL" id="JAHFYH010000056">
    <property type="protein sequence ID" value="KAH0217454.1"/>
    <property type="molecule type" value="Genomic_DNA"/>
</dbReference>
<gene>
    <name evidence="1" type="ORF">KCV03_g7092</name>
</gene>
<evidence type="ECO:0008006" key="3">
    <source>
        <dbReference type="Google" id="ProtNLM"/>
    </source>
</evidence>
<accession>A0A9P8GC86</accession>